<name>A0AAV3RE89_LITER</name>
<sequence length="144" mass="16877">MYKRGLRHRDNDVDKYMEEASLSQMAPEIRMLFATLFYYCKPSKPNDIFSKFYSCMANDFAKHKVKLVLTDSDIMHRVLLGINGTLKYLGKEVGDYNIESFSLVSTRTEQLTRAAYLFFRKISMQYTNSIRNSDMHSILFSIRP</sequence>
<dbReference type="AlphaFoldDB" id="A0AAV3RE89"/>
<dbReference type="Proteomes" id="UP001454036">
    <property type="component" value="Unassembled WGS sequence"/>
</dbReference>
<keyword evidence="2" id="KW-1185">Reference proteome</keyword>
<dbReference type="EMBL" id="BAABME010026076">
    <property type="protein sequence ID" value="GAA0173253.1"/>
    <property type="molecule type" value="Genomic_DNA"/>
</dbReference>
<evidence type="ECO:0000313" key="2">
    <source>
        <dbReference type="Proteomes" id="UP001454036"/>
    </source>
</evidence>
<organism evidence="1 2">
    <name type="scientific">Lithospermum erythrorhizon</name>
    <name type="common">Purple gromwell</name>
    <name type="synonym">Lithospermum officinale var. erythrorhizon</name>
    <dbReference type="NCBI Taxonomy" id="34254"/>
    <lineage>
        <taxon>Eukaryota</taxon>
        <taxon>Viridiplantae</taxon>
        <taxon>Streptophyta</taxon>
        <taxon>Embryophyta</taxon>
        <taxon>Tracheophyta</taxon>
        <taxon>Spermatophyta</taxon>
        <taxon>Magnoliopsida</taxon>
        <taxon>eudicotyledons</taxon>
        <taxon>Gunneridae</taxon>
        <taxon>Pentapetalae</taxon>
        <taxon>asterids</taxon>
        <taxon>lamiids</taxon>
        <taxon>Boraginales</taxon>
        <taxon>Boraginaceae</taxon>
        <taxon>Boraginoideae</taxon>
        <taxon>Lithospermeae</taxon>
        <taxon>Lithospermum</taxon>
    </lineage>
</organism>
<comment type="caution">
    <text evidence="1">The sequence shown here is derived from an EMBL/GenBank/DDBJ whole genome shotgun (WGS) entry which is preliminary data.</text>
</comment>
<reference evidence="1 2" key="1">
    <citation type="submission" date="2024-01" db="EMBL/GenBank/DDBJ databases">
        <title>The complete chloroplast genome sequence of Lithospermum erythrorhizon: insights into the phylogenetic relationship among Boraginaceae species and the maternal lineages of purple gromwells.</title>
        <authorList>
            <person name="Okada T."/>
            <person name="Watanabe K."/>
        </authorList>
    </citation>
    <scope>NUCLEOTIDE SEQUENCE [LARGE SCALE GENOMIC DNA]</scope>
</reference>
<protein>
    <submittedName>
        <fullName evidence="1">Uncharacterized protein</fullName>
    </submittedName>
</protein>
<proteinExistence type="predicted"/>
<evidence type="ECO:0000313" key="1">
    <source>
        <dbReference type="EMBL" id="GAA0173253.1"/>
    </source>
</evidence>
<gene>
    <name evidence="1" type="ORF">LIER_41489</name>
</gene>
<accession>A0AAV3RE89</accession>